<dbReference type="InterPro" id="IPR036188">
    <property type="entry name" value="FAD/NAD-bd_sf"/>
</dbReference>
<name>A0AAD3HGM8_9CHLO</name>
<protein>
    <recommendedName>
        <fullName evidence="2">Amine oxidase domain-containing protein</fullName>
    </recommendedName>
</protein>
<dbReference type="PANTHER" id="PTHR42841">
    <property type="entry name" value="AMINE OXIDASE"/>
    <property type="match status" value="1"/>
</dbReference>
<comment type="caution">
    <text evidence="3">The sequence shown here is derived from an EMBL/GenBank/DDBJ whole genome shotgun (WGS) entry which is preliminary data.</text>
</comment>
<gene>
    <name evidence="3" type="ORF">Agub_g688</name>
</gene>
<dbReference type="Pfam" id="PF01593">
    <property type="entry name" value="Amino_oxidase"/>
    <property type="match status" value="1"/>
</dbReference>
<accession>A0AAD3HGM8</accession>
<evidence type="ECO:0000313" key="3">
    <source>
        <dbReference type="EMBL" id="GFR40132.1"/>
    </source>
</evidence>
<dbReference type="GO" id="GO:0016491">
    <property type="term" value="F:oxidoreductase activity"/>
    <property type="evidence" value="ECO:0007669"/>
    <property type="project" value="InterPro"/>
</dbReference>
<evidence type="ECO:0000259" key="2">
    <source>
        <dbReference type="Pfam" id="PF01593"/>
    </source>
</evidence>
<dbReference type="AlphaFoldDB" id="A0AAD3HGM8"/>
<feature type="domain" description="Amine oxidase" evidence="2">
    <location>
        <begin position="70"/>
        <end position="246"/>
    </location>
</feature>
<dbReference type="EMBL" id="BMAR01000001">
    <property type="protein sequence ID" value="GFR40132.1"/>
    <property type="molecule type" value="Genomic_DNA"/>
</dbReference>
<evidence type="ECO:0000313" key="4">
    <source>
        <dbReference type="Proteomes" id="UP001054857"/>
    </source>
</evidence>
<organism evidence="3 4">
    <name type="scientific">Astrephomene gubernaculifera</name>
    <dbReference type="NCBI Taxonomy" id="47775"/>
    <lineage>
        <taxon>Eukaryota</taxon>
        <taxon>Viridiplantae</taxon>
        <taxon>Chlorophyta</taxon>
        <taxon>core chlorophytes</taxon>
        <taxon>Chlorophyceae</taxon>
        <taxon>CS clade</taxon>
        <taxon>Chlamydomonadales</taxon>
        <taxon>Astrephomenaceae</taxon>
        <taxon>Astrephomene</taxon>
    </lineage>
</organism>
<dbReference type="Proteomes" id="UP001054857">
    <property type="component" value="Unassembled WGS sequence"/>
</dbReference>
<feature type="region of interest" description="Disordered" evidence="1">
    <location>
        <begin position="15"/>
        <end position="59"/>
    </location>
</feature>
<feature type="non-terminal residue" evidence="3">
    <location>
        <position position="1"/>
    </location>
</feature>
<dbReference type="SUPFAM" id="SSF51905">
    <property type="entry name" value="FAD/NAD(P)-binding domain"/>
    <property type="match status" value="1"/>
</dbReference>
<feature type="compositionally biased region" description="Low complexity" evidence="1">
    <location>
        <begin position="47"/>
        <end position="59"/>
    </location>
</feature>
<evidence type="ECO:0000256" key="1">
    <source>
        <dbReference type="SAM" id="MobiDB-lite"/>
    </source>
</evidence>
<reference evidence="3 4" key="1">
    <citation type="journal article" date="2021" name="Sci. Rep.">
        <title>Genome sequencing of the multicellular alga Astrephomene provides insights into convergent evolution of germ-soma differentiation.</title>
        <authorList>
            <person name="Yamashita S."/>
            <person name="Yamamoto K."/>
            <person name="Matsuzaki R."/>
            <person name="Suzuki S."/>
            <person name="Yamaguchi H."/>
            <person name="Hirooka S."/>
            <person name="Minakuchi Y."/>
            <person name="Miyagishima S."/>
            <person name="Kawachi M."/>
            <person name="Toyoda A."/>
            <person name="Nozaki H."/>
        </authorList>
    </citation>
    <scope>NUCLEOTIDE SEQUENCE [LARGE SCALE GENOMIC DNA]</scope>
    <source>
        <strain evidence="3 4">NIES-4017</strain>
    </source>
</reference>
<proteinExistence type="predicted"/>
<sequence length="252" mass="27178">MSFMHLHTKSALPVDKRRAFGTHPRPFAPCRTAPSSSRSRAVRRVRASSASSSSSDSSNDADVIVVGAGVAGLNCAVRLHAAGLRPLVLEASDGVGGRVRTDEVEGFLLDRGFQIFLTSYPEARAALDLPSLRLRPFYSGALVRWGGAFHRVADPLRHPVAGLASLVGGNPVGSPTDKIRVGLFRLKSLLGSVEDLLARPETTTEERLKAEGFSPAIIDRFFRPFLGGIFFDRSLSTSSRLFEFVMRSLATG</sequence>
<dbReference type="InterPro" id="IPR002937">
    <property type="entry name" value="Amino_oxidase"/>
</dbReference>
<keyword evidence="4" id="KW-1185">Reference proteome</keyword>
<dbReference type="Gene3D" id="3.50.50.60">
    <property type="entry name" value="FAD/NAD(P)-binding domain"/>
    <property type="match status" value="1"/>
</dbReference>